<proteinExistence type="inferred from homology"/>
<evidence type="ECO:0000259" key="2">
    <source>
        <dbReference type="Pfam" id="PF08327"/>
    </source>
</evidence>
<name>A0ABV6P6E5_9ACTN</name>
<dbReference type="InterPro" id="IPR013538">
    <property type="entry name" value="ASHA1/2-like_C"/>
</dbReference>
<evidence type="ECO:0000313" key="4">
    <source>
        <dbReference type="Proteomes" id="UP001589894"/>
    </source>
</evidence>
<dbReference type="Gene3D" id="3.30.530.20">
    <property type="match status" value="1"/>
</dbReference>
<dbReference type="RefSeq" id="WP_377344135.1">
    <property type="nucleotide sequence ID" value="NZ_JBHLUE010000036.1"/>
</dbReference>
<organism evidence="3 4">
    <name type="scientific">Plantactinospora siamensis</name>
    <dbReference type="NCBI Taxonomy" id="555372"/>
    <lineage>
        <taxon>Bacteria</taxon>
        <taxon>Bacillati</taxon>
        <taxon>Actinomycetota</taxon>
        <taxon>Actinomycetes</taxon>
        <taxon>Micromonosporales</taxon>
        <taxon>Micromonosporaceae</taxon>
        <taxon>Plantactinospora</taxon>
    </lineage>
</organism>
<protein>
    <submittedName>
        <fullName evidence="3">SRPBCC domain-containing protein</fullName>
    </submittedName>
</protein>
<sequence>MLEFTLGMPIPAPRDRVWSAWTDAEVLTDWFWPPRFDTAAELDPRPDGRFRIAGPGGGIAVSGVYREVDRPERLVFSWQWDGDPAQTLVTVRFRTVDLGTEVSICHEGFTDDTDRQNHIDGWESCLDRLRDHVRKDAEVR</sequence>
<dbReference type="InterPro" id="IPR023393">
    <property type="entry name" value="START-like_dom_sf"/>
</dbReference>
<accession>A0ABV6P6E5</accession>
<dbReference type="CDD" id="cd07814">
    <property type="entry name" value="SRPBCC_CalC_Aha1-like"/>
    <property type="match status" value="1"/>
</dbReference>
<dbReference type="EMBL" id="JBHLUE010000036">
    <property type="protein sequence ID" value="MFC0568586.1"/>
    <property type="molecule type" value="Genomic_DNA"/>
</dbReference>
<evidence type="ECO:0000256" key="1">
    <source>
        <dbReference type="ARBA" id="ARBA00006817"/>
    </source>
</evidence>
<dbReference type="Proteomes" id="UP001589894">
    <property type="component" value="Unassembled WGS sequence"/>
</dbReference>
<comment type="caution">
    <text evidence="3">The sequence shown here is derived from an EMBL/GenBank/DDBJ whole genome shotgun (WGS) entry which is preliminary data.</text>
</comment>
<gene>
    <name evidence="3" type="ORF">ACFFHU_31190</name>
</gene>
<feature type="domain" description="Activator of Hsp90 ATPase homologue 1/2-like C-terminal" evidence="2">
    <location>
        <begin position="12"/>
        <end position="133"/>
    </location>
</feature>
<keyword evidence="4" id="KW-1185">Reference proteome</keyword>
<dbReference type="SUPFAM" id="SSF55961">
    <property type="entry name" value="Bet v1-like"/>
    <property type="match status" value="1"/>
</dbReference>
<comment type="similarity">
    <text evidence="1">Belongs to the AHA1 family.</text>
</comment>
<reference evidence="3 4" key="1">
    <citation type="submission" date="2024-09" db="EMBL/GenBank/DDBJ databases">
        <authorList>
            <person name="Sun Q."/>
            <person name="Mori K."/>
        </authorList>
    </citation>
    <scope>NUCLEOTIDE SEQUENCE [LARGE SCALE GENOMIC DNA]</scope>
    <source>
        <strain evidence="3 4">TBRC 2205</strain>
    </source>
</reference>
<evidence type="ECO:0000313" key="3">
    <source>
        <dbReference type="EMBL" id="MFC0568586.1"/>
    </source>
</evidence>
<dbReference type="Pfam" id="PF08327">
    <property type="entry name" value="AHSA1"/>
    <property type="match status" value="1"/>
</dbReference>